<evidence type="ECO:0000256" key="3">
    <source>
        <dbReference type="ARBA" id="ARBA00022553"/>
    </source>
</evidence>
<dbReference type="Gene3D" id="1.10.490.10">
    <property type="entry name" value="Globins"/>
    <property type="match status" value="1"/>
</dbReference>
<dbReference type="InterPro" id="IPR004358">
    <property type="entry name" value="Sig_transdc_His_kin-like_C"/>
</dbReference>
<sequence>MTVSREWLRYDELRRYVGWTDEDAERVHSLKPLLRARLPELIDDFYATIEREPKVASVIVGGQEQIQRLRVSLLGWLEQLLSGDYGEDYVRRRRRVGARHVEIGLDQVYTNVALSRLRAGLMRMLEQEWAGDLEAKRQAIRSLNMLIDLDVTIIEDAYQDAFVARLQEQERMATIGQVAGGVAHELRNPLNVVGTSAYYLLNAKSVTPEKYVEHLLRIERQVRTADRVITALADFARTPMPTKVPFCLRACIDEILAQESLPPTIDVRVDCADALPRAIGDKAQIGIAIANIIRNAGESMESGGLLHLEARAEPNAIRLSVSDTGTGVEPVDLERITEPLYSTKARGIGLGLALTKLLLNRNEGSLSVESTPGKGTTMTIRVPRVPKGDES</sequence>
<keyword evidence="5" id="KW-0547">Nucleotide-binding</keyword>
<dbReference type="InterPro" id="IPR039379">
    <property type="entry name" value="Protoglobin_sensor_dom"/>
</dbReference>
<dbReference type="AlphaFoldDB" id="A0A518B1J8"/>
<keyword evidence="4 10" id="KW-0808">Transferase</keyword>
<evidence type="ECO:0000256" key="4">
    <source>
        <dbReference type="ARBA" id="ARBA00022679"/>
    </source>
</evidence>
<dbReference type="PRINTS" id="PR00344">
    <property type="entry name" value="BCTRLSENSOR"/>
</dbReference>
<keyword evidence="3" id="KW-0597">Phosphoprotein</keyword>
<dbReference type="GO" id="GO:0020037">
    <property type="term" value="F:heme binding"/>
    <property type="evidence" value="ECO:0007669"/>
    <property type="project" value="InterPro"/>
</dbReference>
<evidence type="ECO:0000313" key="11">
    <source>
        <dbReference type="Proteomes" id="UP000317093"/>
    </source>
</evidence>
<dbReference type="InterPro" id="IPR005467">
    <property type="entry name" value="His_kinase_dom"/>
</dbReference>
<organism evidence="10 11">
    <name type="scientific">Kolteria novifilia</name>
    <dbReference type="NCBI Taxonomy" id="2527975"/>
    <lineage>
        <taxon>Bacteria</taxon>
        <taxon>Pseudomonadati</taxon>
        <taxon>Planctomycetota</taxon>
        <taxon>Planctomycetia</taxon>
        <taxon>Kolteriales</taxon>
        <taxon>Kolteriaceae</taxon>
        <taxon>Kolteria</taxon>
    </lineage>
</organism>
<evidence type="ECO:0000256" key="5">
    <source>
        <dbReference type="ARBA" id="ARBA00022741"/>
    </source>
</evidence>
<dbReference type="EMBL" id="CP036279">
    <property type="protein sequence ID" value="QDU60859.1"/>
    <property type="molecule type" value="Genomic_DNA"/>
</dbReference>
<keyword evidence="7" id="KW-0067">ATP-binding</keyword>
<evidence type="ECO:0000256" key="1">
    <source>
        <dbReference type="ARBA" id="ARBA00000085"/>
    </source>
</evidence>
<proteinExistence type="predicted"/>
<evidence type="ECO:0000313" key="10">
    <source>
        <dbReference type="EMBL" id="QDU60859.1"/>
    </source>
</evidence>
<dbReference type="PANTHER" id="PTHR43065">
    <property type="entry name" value="SENSOR HISTIDINE KINASE"/>
    <property type="match status" value="1"/>
</dbReference>
<dbReference type="InterPro" id="IPR003661">
    <property type="entry name" value="HisK_dim/P_dom"/>
</dbReference>
<protein>
    <recommendedName>
        <fullName evidence="2">histidine kinase</fullName>
        <ecNumber evidence="2">2.7.13.3</ecNumber>
    </recommendedName>
</protein>
<dbReference type="InterPro" id="IPR036890">
    <property type="entry name" value="HATPase_C_sf"/>
</dbReference>
<dbReference type="PROSITE" id="PS50109">
    <property type="entry name" value="HIS_KIN"/>
    <property type="match status" value="1"/>
</dbReference>
<comment type="catalytic activity">
    <reaction evidence="1">
        <text>ATP + protein L-histidine = ADP + protein N-phospho-L-histidine.</text>
        <dbReference type="EC" id="2.7.13.3"/>
    </reaction>
</comment>
<reference evidence="10 11" key="1">
    <citation type="submission" date="2019-02" db="EMBL/GenBank/DDBJ databases">
        <title>Deep-cultivation of Planctomycetes and their phenomic and genomic characterization uncovers novel biology.</title>
        <authorList>
            <person name="Wiegand S."/>
            <person name="Jogler M."/>
            <person name="Boedeker C."/>
            <person name="Pinto D."/>
            <person name="Vollmers J."/>
            <person name="Rivas-Marin E."/>
            <person name="Kohn T."/>
            <person name="Peeters S.H."/>
            <person name="Heuer A."/>
            <person name="Rast P."/>
            <person name="Oberbeckmann S."/>
            <person name="Bunk B."/>
            <person name="Jeske O."/>
            <person name="Meyerdierks A."/>
            <person name="Storesund J.E."/>
            <person name="Kallscheuer N."/>
            <person name="Luecker S."/>
            <person name="Lage O.M."/>
            <person name="Pohl T."/>
            <person name="Merkel B.J."/>
            <person name="Hornburger P."/>
            <person name="Mueller R.-W."/>
            <person name="Bruemmer F."/>
            <person name="Labrenz M."/>
            <person name="Spormann A.M."/>
            <person name="Op den Camp H."/>
            <person name="Overmann J."/>
            <person name="Amann R."/>
            <person name="Jetten M.S.M."/>
            <person name="Mascher T."/>
            <person name="Medema M.H."/>
            <person name="Devos D.P."/>
            <person name="Kaster A.-K."/>
            <person name="Ovreas L."/>
            <person name="Rohde M."/>
            <person name="Galperin M.Y."/>
            <person name="Jogler C."/>
        </authorList>
    </citation>
    <scope>NUCLEOTIDE SEQUENCE [LARGE SCALE GENOMIC DNA]</scope>
    <source>
        <strain evidence="10 11">Pan216</strain>
    </source>
</reference>
<dbReference type="PANTHER" id="PTHR43065:SF10">
    <property type="entry name" value="PEROXIDE STRESS-ACTIVATED HISTIDINE KINASE MAK3"/>
    <property type="match status" value="1"/>
</dbReference>
<evidence type="ECO:0000256" key="6">
    <source>
        <dbReference type="ARBA" id="ARBA00022777"/>
    </source>
</evidence>
<dbReference type="KEGG" id="knv:Pan216_17120"/>
<dbReference type="GO" id="GO:0019825">
    <property type="term" value="F:oxygen binding"/>
    <property type="evidence" value="ECO:0007669"/>
    <property type="project" value="InterPro"/>
</dbReference>
<dbReference type="Pfam" id="PF02518">
    <property type="entry name" value="HATPase_c"/>
    <property type="match status" value="1"/>
</dbReference>
<dbReference type="InterPro" id="IPR012292">
    <property type="entry name" value="Globin/Proto"/>
</dbReference>
<dbReference type="CDD" id="cd00082">
    <property type="entry name" value="HisKA"/>
    <property type="match status" value="1"/>
</dbReference>
<evidence type="ECO:0000256" key="8">
    <source>
        <dbReference type="ARBA" id="ARBA00023012"/>
    </source>
</evidence>
<dbReference type="Pfam" id="PF11563">
    <property type="entry name" value="Protoglobin"/>
    <property type="match status" value="1"/>
</dbReference>
<dbReference type="GO" id="GO:0000155">
    <property type="term" value="F:phosphorelay sensor kinase activity"/>
    <property type="evidence" value="ECO:0007669"/>
    <property type="project" value="InterPro"/>
</dbReference>
<evidence type="ECO:0000256" key="2">
    <source>
        <dbReference type="ARBA" id="ARBA00012438"/>
    </source>
</evidence>
<dbReference type="InterPro" id="IPR003594">
    <property type="entry name" value="HATPase_dom"/>
</dbReference>
<dbReference type="GO" id="GO:0005524">
    <property type="term" value="F:ATP binding"/>
    <property type="evidence" value="ECO:0007669"/>
    <property type="project" value="UniProtKB-KW"/>
</dbReference>
<name>A0A518B1J8_9BACT</name>
<gene>
    <name evidence="10" type="primary">gchK_1</name>
    <name evidence="10" type="ORF">Pan216_17120</name>
</gene>
<dbReference type="SUPFAM" id="SSF47384">
    <property type="entry name" value="Homodimeric domain of signal transducing histidine kinase"/>
    <property type="match status" value="1"/>
</dbReference>
<dbReference type="Gene3D" id="3.30.565.10">
    <property type="entry name" value="Histidine kinase-like ATPase, C-terminal domain"/>
    <property type="match status" value="1"/>
</dbReference>
<evidence type="ECO:0000256" key="7">
    <source>
        <dbReference type="ARBA" id="ARBA00022840"/>
    </source>
</evidence>
<dbReference type="Pfam" id="PF00512">
    <property type="entry name" value="HisKA"/>
    <property type="match status" value="1"/>
</dbReference>
<evidence type="ECO:0000259" key="9">
    <source>
        <dbReference type="PROSITE" id="PS50109"/>
    </source>
</evidence>
<dbReference type="CDD" id="cd01068">
    <property type="entry name" value="globin_sensor"/>
    <property type="match status" value="1"/>
</dbReference>
<dbReference type="SUPFAM" id="SSF55874">
    <property type="entry name" value="ATPase domain of HSP90 chaperone/DNA topoisomerase II/histidine kinase"/>
    <property type="match status" value="1"/>
</dbReference>
<dbReference type="InterPro" id="IPR009050">
    <property type="entry name" value="Globin-like_sf"/>
</dbReference>
<dbReference type="InterPro" id="IPR044398">
    <property type="entry name" value="Globin-sensor_dom"/>
</dbReference>
<dbReference type="RefSeq" id="WP_145257353.1">
    <property type="nucleotide sequence ID" value="NZ_CP036279.1"/>
</dbReference>
<dbReference type="SMART" id="SM00387">
    <property type="entry name" value="HATPase_c"/>
    <property type="match status" value="1"/>
</dbReference>
<dbReference type="OrthoDB" id="236031at2"/>
<dbReference type="Gene3D" id="1.10.287.130">
    <property type="match status" value="1"/>
</dbReference>
<accession>A0A518B1J8</accession>
<dbReference type="InterPro" id="IPR036097">
    <property type="entry name" value="HisK_dim/P_sf"/>
</dbReference>
<dbReference type="SMART" id="SM00388">
    <property type="entry name" value="HisKA"/>
    <property type="match status" value="1"/>
</dbReference>
<keyword evidence="6 10" id="KW-0418">Kinase</keyword>
<keyword evidence="11" id="KW-1185">Reference proteome</keyword>
<dbReference type="SUPFAM" id="SSF46458">
    <property type="entry name" value="Globin-like"/>
    <property type="match status" value="1"/>
</dbReference>
<dbReference type="Proteomes" id="UP000317093">
    <property type="component" value="Chromosome"/>
</dbReference>
<dbReference type="EC" id="2.7.13.3" evidence="2"/>
<feature type="domain" description="Histidine kinase" evidence="9">
    <location>
        <begin position="181"/>
        <end position="386"/>
    </location>
</feature>
<keyword evidence="8" id="KW-0902">Two-component regulatory system</keyword>